<keyword evidence="2" id="KW-0472">Membrane</keyword>
<sequence length="101" mass="10508">MTGHRPPSEDSTTDVVRWAAFSCVLVPVVLVCYGTSLAGAAGTALGLAAVTAVCRILLRQSERGAARLRAEERAPRRGRHHRSGAGAHRGGRHTGGNTPVG</sequence>
<protein>
    <submittedName>
        <fullName evidence="3">Uncharacterized protein</fullName>
    </submittedName>
</protein>
<accession>A0A117R607</accession>
<feature type="region of interest" description="Disordered" evidence="1">
    <location>
        <begin position="64"/>
        <end position="101"/>
    </location>
</feature>
<keyword evidence="2" id="KW-1133">Transmembrane helix</keyword>
<dbReference type="Proteomes" id="UP000053669">
    <property type="component" value="Unassembled WGS sequence"/>
</dbReference>
<evidence type="ECO:0000313" key="4">
    <source>
        <dbReference type="Proteomes" id="UP000053669"/>
    </source>
</evidence>
<feature type="compositionally biased region" description="Basic and acidic residues" evidence="1">
    <location>
        <begin position="64"/>
        <end position="75"/>
    </location>
</feature>
<name>A0A117R607_9ACTN</name>
<evidence type="ECO:0000256" key="2">
    <source>
        <dbReference type="SAM" id="Phobius"/>
    </source>
</evidence>
<proteinExistence type="predicted"/>
<feature type="transmembrane region" description="Helical" evidence="2">
    <location>
        <begin position="15"/>
        <end position="31"/>
    </location>
</feature>
<keyword evidence="2" id="KW-0812">Transmembrane</keyword>
<dbReference type="RefSeq" id="WP_057609679.1">
    <property type="nucleotide sequence ID" value="NZ_JBICXO010000006.1"/>
</dbReference>
<dbReference type="STRING" id="58343.AQJ46_09600"/>
<evidence type="ECO:0000256" key="1">
    <source>
        <dbReference type="SAM" id="MobiDB-lite"/>
    </source>
</evidence>
<gene>
    <name evidence="3" type="ORF">AQJ46_09600</name>
</gene>
<comment type="caution">
    <text evidence="3">The sequence shown here is derived from an EMBL/GenBank/DDBJ whole genome shotgun (WGS) entry which is preliminary data.</text>
</comment>
<organism evidence="3 4">
    <name type="scientific">Streptomyces canus</name>
    <dbReference type="NCBI Taxonomy" id="58343"/>
    <lineage>
        <taxon>Bacteria</taxon>
        <taxon>Bacillati</taxon>
        <taxon>Actinomycetota</taxon>
        <taxon>Actinomycetes</taxon>
        <taxon>Kitasatosporales</taxon>
        <taxon>Streptomycetaceae</taxon>
        <taxon>Streptomyces</taxon>
        <taxon>Streptomyces aurantiacus group</taxon>
    </lineage>
</organism>
<dbReference type="EMBL" id="LMWU01000008">
    <property type="protein sequence ID" value="KUN72986.1"/>
    <property type="molecule type" value="Genomic_DNA"/>
</dbReference>
<reference evidence="3 4" key="1">
    <citation type="submission" date="2015-10" db="EMBL/GenBank/DDBJ databases">
        <title>Draft genome sequence of Streptomyces canus DSM 40017, type strain for the species Streptomyces canus.</title>
        <authorList>
            <person name="Ruckert C."/>
            <person name="Winkler A."/>
            <person name="Kalinowski J."/>
            <person name="Kampfer P."/>
            <person name="Glaeser S."/>
        </authorList>
    </citation>
    <scope>NUCLEOTIDE SEQUENCE [LARGE SCALE GENOMIC DNA]</scope>
    <source>
        <strain evidence="3 4">DSM 40017</strain>
    </source>
</reference>
<dbReference type="AlphaFoldDB" id="A0A117R607"/>
<evidence type="ECO:0000313" key="3">
    <source>
        <dbReference type="EMBL" id="KUN72986.1"/>
    </source>
</evidence>